<name>A0ABP9R9U6_9PSEU</name>
<proteinExistence type="predicted"/>
<evidence type="ECO:0000256" key="3">
    <source>
        <dbReference type="ARBA" id="ARBA00023002"/>
    </source>
</evidence>
<dbReference type="InterPro" id="IPR011251">
    <property type="entry name" value="Luciferase-like_dom"/>
</dbReference>
<comment type="caution">
    <text evidence="6">The sequence shown here is derived from an EMBL/GenBank/DDBJ whole genome shotgun (WGS) entry which is preliminary data.</text>
</comment>
<reference evidence="7" key="1">
    <citation type="journal article" date="2019" name="Int. J. Syst. Evol. Microbiol.">
        <title>The Global Catalogue of Microorganisms (GCM) 10K type strain sequencing project: providing services to taxonomists for standard genome sequencing and annotation.</title>
        <authorList>
            <consortium name="The Broad Institute Genomics Platform"/>
            <consortium name="The Broad Institute Genome Sequencing Center for Infectious Disease"/>
            <person name="Wu L."/>
            <person name="Ma J."/>
        </authorList>
    </citation>
    <scope>NUCLEOTIDE SEQUENCE [LARGE SCALE GENOMIC DNA]</scope>
    <source>
        <strain evidence="7">JCM 18303</strain>
    </source>
</reference>
<evidence type="ECO:0000259" key="5">
    <source>
        <dbReference type="Pfam" id="PF00296"/>
    </source>
</evidence>
<dbReference type="InterPro" id="IPR036661">
    <property type="entry name" value="Luciferase-like_sf"/>
</dbReference>
<evidence type="ECO:0000313" key="6">
    <source>
        <dbReference type="EMBL" id="GAA5173264.1"/>
    </source>
</evidence>
<keyword evidence="2" id="KW-0288">FMN</keyword>
<dbReference type="PANTHER" id="PTHR42847">
    <property type="entry name" value="ALKANESULFONATE MONOOXYGENASE"/>
    <property type="match status" value="1"/>
</dbReference>
<keyword evidence="1" id="KW-0285">Flavoprotein</keyword>
<dbReference type="Proteomes" id="UP001428817">
    <property type="component" value="Unassembled WGS sequence"/>
</dbReference>
<evidence type="ECO:0000256" key="1">
    <source>
        <dbReference type="ARBA" id="ARBA00022630"/>
    </source>
</evidence>
<keyword evidence="4" id="KW-0503">Monooxygenase</keyword>
<dbReference type="SUPFAM" id="SSF51679">
    <property type="entry name" value="Bacterial luciferase-like"/>
    <property type="match status" value="1"/>
</dbReference>
<organism evidence="6 7">
    <name type="scientific">Pseudonocardia eucalypti</name>
    <dbReference type="NCBI Taxonomy" id="648755"/>
    <lineage>
        <taxon>Bacteria</taxon>
        <taxon>Bacillati</taxon>
        <taxon>Actinomycetota</taxon>
        <taxon>Actinomycetes</taxon>
        <taxon>Pseudonocardiales</taxon>
        <taxon>Pseudonocardiaceae</taxon>
        <taxon>Pseudonocardia</taxon>
    </lineage>
</organism>
<keyword evidence="7" id="KW-1185">Reference proteome</keyword>
<dbReference type="Pfam" id="PF00296">
    <property type="entry name" value="Bac_luciferase"/>
    <property type="match status" value="1"/>
</dbReference>
<dbReference type="EMBL" id="BAABJP010000055">
    <property type="protein sequence ID" value="GAA5173264.1"/>
    <property type="molecule type" value="Genomic_DNA"/>
</dbReference>
<gene>
    <name evidence="6" type="ORF">GCM10023321_74400</name>
</gene>
<dbReference type="NCBIfam" id="TIGR03619">
    <property type="entry name" value="F420_Rv2161c"/>
    <property type="match status" value="1"/>
</dbReference>
<keyword evidence="3" id="KW-0560">Oxidoreductase</keyword>
<feature type="domain" description="Luciferase-like" evidence="5">
    <location>
        <begin position="1"/>
        <end position="282"/>
    </location>
</feature>
<evidence type="ECO:0000256" key="2">
    <source>
        <dbReference type="ARBA" id="ARBA00022643"/>
    </source>
</evidence>
<dbReference type="Gene3D" id="3.20.20.30">
    <property type="entry name" value="Luciferase-like domain"/>
    <property type="match status" value="1"/>
</dbReference>
<protein>
    <submittedName>
        <fullName evidence="6">LLM class flavin-dependent oxidoreductase</fullName>
    </submittedName>
</protein>
<sequence length="307" mass="33463">MRFAISIPQFFADGEFDPAAQRAYLARAEELGFDSGWTQEQILGSMPQLSPLETLTFAAAHTERLRLGCVVFVTPLHNPLHLAKYLSTLDQISRGRLEIGVGIGGGFRDFAAFGIDGSRLVARFNEGLRLMKALWTEPKVDFDGDYWKLEGAGMEPKPFQKPHPPVWFGASAPAALRRAARLGDGFFGAGSSTTEQFAQQVPVVREALAEAGRDVDSFPIAKRVYVAVDDDADRAQRRMAEALIGIYGPEYGRKLAPVAVTGRPEDCAQGLRAVTDAGAELILLTTLFEPAEQMERLAAEVIPLAQV</sequence>
<evidence type="ECO:0000313" key="7">
    <source>
        <dbReference type="Proteomes" id="UP001428817"/>
    </source>
</evidence>
<dbReference type="RefSeq" id="WP_185065564.1">
    <property type="nucleotide sequence ID" value="NZ_BAABJP010000055.1"/>
</dbReference>
<dbReference type="InterPro" id="IPR019921">
    <property type="entry name" value="Lucif-like_OxRdtase_Rv2161c"/>
</dbReference>
<accession>A0ABP9R9U6</accession>
<dbReference type="InterPro" id="IPR050172">
    <property type="entry name" value="SsuD_RutA_monooxygenase"/>
</dbReference>
<evidence type="ECO:0000256" key="4">
    <source>
        <dbReference type="ARBA" id="ARBA00023033"/>
    </source>
</evidence>
<dbReference type="PANTHER" id="PTHR42847:SF4">
    <property type="entry name" value="ALKANESULFONATE MONOOXYGENASE-RELATED"/>
    <property type="match status" value="1"/>
</dbReference>